<dbReference type="RefSeq" id="XP_003073288.1">
    <property type="nucleotide sequence ID" value="XM_003073242.1"/>
</dbReference>
<feature type="domain" description="RRM" evidence="2">
    <location>
        <begin position="84"/>
        <end position="153"/>
    </location>
</feature>
<reference evidence="3 4" key="2">
    <citation type="journal article" date="2012" name="Proc. Natl. Acad. Sci. U.S.A.">
        <title>Gain and loss of multiple functionally related, horizontally transferred genes in the reduced genomes of two microsporidian parasites.</title>
        <authorList>
            <person name="Pombert J.-F."/>
            <person name="Selman M."/>
            <person name="Burki F."/>
            <person name="Bardell F.T."/>
            <person name="Farinelli L."/>
            <person name="Solter L.F."/>
            <person name="Whitman D.W."/>
            <person name="Weiss L.M."/>
            <person name="Corradi N."/>
            <person name="Keeling P.J."/>
        </authorList>
    </citation>
    <scope>NUCLEOTIDE SEQUENCE [LARGE SCALE GENOMIC DNA]</scope>
    <source>
        <strain evidence="3 4">ATCC 50506</strain>
    </source>
</reference>
<dbReference type="GO" id="GO:0003723">
    <property type="term" value="F:RNA binding"/>
    <property type="evidence" value="ECO:0007669"/>
    <property type="project" value="UniProtKB-UniRule"/>
</dbReference>
<dbReference type="OrthoDB" id="2189300at2759"/>
<dbReference type="PANTHER" id="PTHR48030:SF3">
    <property type="entry name" value="SPLICING FACTOR 3B SUBUNIT 4"/>
    <property type="match status" value="1"/>
</dbReference>
<evidence type="ECO:0000259" key="2">
    <source>
        <dbReference type="PROSITE" id="PS50102"/>
    </source>
</evidence>
<evidence type="ECO:0000256" key="1">
    <source>
        <dbReference type="PROSITE-ProRule" id="PRU00176"/>
    </source>
</evidence>
<proteinExistence type="predicted"/>
<name>E0S893_ENCIT</name>
<dbReference type="GO" id="GO:0071011">
    <property type="term" value="C:precatalytic spliceosome"/>
    <property type="evidence" value="ECO:0007669"/>
    <property type="project" value="TreeGrafter"/>
</dbReference>
<dbReference type="SMART" id="SM00360">
    <property type="entry name" value="RRM"/>
    <property type="match status" value="2"/>
</dbReference>
<organism evidence="3 4">
    <name type="scientific">Encephalitozoon intestinalis (strain ATCC 50506)</name>
    <name type="common">Microsporidian parasite</name>
    <name type="synonym">Septata intestinalis</name>
    <dbReference type="NCBI Taxonomy" id="876142"/>
    <lineage>
        <taxon>Eukaryota</taxon>
        <taxon>Fungi</taxon>
        <taxon>Fungi incertae sedis</taxon>
        <taxon>Microsporidia</taxon>
        <taxon>Unikaryonidae</taxon>
        <taxon>Encephalitozoon</taxon>
    </lineage>
</organism>
<sequence>MKERILNGLHKLFITNIPRKARRQLVYELLTQVSKIGHLYYNQDRGYCFVDYETYEELEYTYNVLRGVKLYGKRLYFSKVEKQVRIVVRNIGQEVDGVFLWDVFSKFGPCHIEMNEGGLGVVIYRREDSAIKAVEVVNGKVIGGSEVSVEIDK</sequence>
<dbReference type="HOGENOM" id="CLU_1619551_0_0_1"/>
<dbReference type="InterPro" id="IPR052084">
    <property type="entry name" value="SF3B4_spliceosome_assoc"/>
</dbReference>
<dbReference type="GO" id="GO:0048026">
    <property type="term" value="P:positive regulation of mRNA splicing, via spliceosome"/>
    <property type="evidence" value="ECO:0007669"/>
    <property type="project" value="TreeGrafter"/>
</dbReference>
<evidence type="ECO:0000313" key="4">
    <source>
        <dbReference type="Proteomes" id="UP000002313"/>
    </source>
</evidence>
<dbReference type="GeneID" id="9698111"/>
<dbReference type="GO" id="GO:0005730">
    <property type="term" value="C:nucleolus"/>
    <property type="evidence" value="ECO:0007669"/>
    <property type="project" value="TreeGrafter"/>
</dbReference>
<keyword evidence="4" id="KW-1185">Reference proteome</keyword>
<dbReference type="Proteomes" id="UP000002313">
    <property type="component" value="Chromosome VII"/>
</dbReference>
<dbReference type="AlphaFoldDB" id="E0S893"/>
<dbReference type="CDD" id="cd00590">
    <property type="entry name" value="RRM_SF"/>
    <property type="match status" value="1"/>
</dbReference>
<protein>
    <submittedName>
        <fullName evidence="3">RNA-binding protein</fullName>
    </submittedName>
</protein>
<gene>
    <name evidence="3" type="ORF">Eint_071690</name>
</gene>
<dbReference type="InterPro" id="IPR000504">
    <property type="entry name" value="RRM_dom"/>
</dbReference>
<dbReference type="Pfam" id="PF00076">
    <property type="entry name" value="RRM_1"/>
    <property type="match status" value="2"/>
</dbReference>
<evidence type="ECO:0000313" key="3">
    <source>
        <dbReference type="EMBL" id="ADM11928.1"/>
    </source>
</evidence>
<dbReference type="Gene3D" id="3.30.70.330">
    <property type="match status" value="2"/>
</dbReference>
<feature type="domain" description="RRM" evidence="2">
    <location>
        <begin position="10"/>
        <end position="82"/>
    </location>
</feature>
<dbReference type="InterPro" id="IPR012677">
    <property type="entry name" value="Nucleotide-bd_a/b_plait_sf"/>
</dbReference>
<dbReference type="EMBL" id="CP001948">
    <property type="protein sequence ID" value="ADM11928.1"/>
    <property type="molecule type" value="Genomic_DNA"/>
</dbReference>
<dbReference type="KEGG" id="ein:Eint_071690"/>
<dbReference type="SUPFAM" id="SSF54928">
    <property type="entry name" value="RNA-binding domain, RBD"/>
    <property type="match status" value="1"/>
</dbReference>
<keyword evidence="1" id="KW-0694">RNA-binding</keyword>
<dbReference type="PROSITE" id="PS50102">
    <property type="entry name" value="RRM"/>
    <property type="match status" value="2"/>
</dbReference>
<dbReference type="VEuPathDB" id="MicrosporidiaDB:Eint_071690"/>
<dbReference type="PANTHER" id="PTHR48030">
    <property type="entry name" value="SPLICING FACTOR 3B SUBUNIT 4"/>
    <property type="match status" value="1"/>
</dbReference>
<dbReference type="InterPro" id="IPR035979">
    <property type="entry name" value="RBD_domain_sf"/>
</dbReference>
<accession>E0S893</accession>
<reference evidence="3 4" key="1">
    <citation type="journal article" date="2010" name="Nat. Commun.">
        <title>The complete sequence of the smallest known nuclear genome from the microsporidian Encephalitozoon intestinalis.</title>
        <authorList>
            <person name="Corradi N."/>
            <person name="Pombert J.-F."/>
            <person name="Farinelli L."/>
            <person name="Didier E.S."/>
            <person name="Keeling P.J."/>
        </authorList>
    </citation>
    <scope>NUCLEOTIDE SEQUENCE [LARGE SCALE GENOMIC DNA]</scope>
    <source>
        <strain evidence="3 4">ATCC 50506</strain>
    </source>
</reference>